<reference evidence="2 3" key="1">
    <citation type="journal article" date="2019" name="Environ. Microbiol.">
        <title>At the nexus of three kingdoms: the genome of the mycorrhizal fungus Gigaspora margarita provides insights into plant, endobacterial and fungal interactions.</title>
        <authorList>
            <person name="Venice F."/>
            <person name="Ghignone S."/>
            <person name="Salvioli di Fossalunga A."/>
            <person name="Amselem J."/>
            <person name="Novero M."/>
            <person name="Xianan X."/>
            <person name="Sedzielewska Toro K."/>
            <person name="Morin E."/>
            <person name="Lipzen A."/>
            <person name="Grigoriev I.V."/>
            <person name="Henrissat B."/>
            <person name="Martin F.M."/>
            <person name="Bonfante P."/>
        </authorList>
    </citation>
    <scope>NUCLEOTIDE SEQUENCE [LARGE SCALE GENOMIC DNA]</scope>
    <source>
        <strain evidence="2 3">BEG34</strain>
    </source>
</reference>
<organism evidence="2 3">
    <name type="scientific">Gigaspora margarita</name>
    <dbReference type="NCBI Taxonomy" id="4874"/>
    <lineage>
        <taxon>Eukaryota</taxon>
        <taxon>Fungi</taxon>
        <taxon>Fungi incertae sedis</taxon>
        <taxon>Mucoromycota</taxon>
        <taxon>Glomeromycotina</taxon>
        <taxon>Glomeromycetes</taxon>
        <taxon>Diversisporales</taxon>
        <taxon>Gigasporaceae</taxon>
        <taxon>Gigaspora</taxon>
    </lineage>
</organism>
<protein>
    <submittedName>
        <fullName evidence="2">Chad domain-containing protein: PROVISIONAL</fullName>
    </submittedName>
</protein>
<evidence type="ECO:0000313" key="3">
    <source>
        <dbReference type="Proteomes" id="UP000439903"/>
    </source>
</evidence>
<dbReference type="OrthoDB" id="2444257at2759"/>
<dbReference type="Proteomes" id="UP000439903">
    <property type="component" value="Unassembled WGS sequence"/>
</dbReference>
<comment type="caution">
    <text evidence="2">The sequence shown here is derived from an EMBL/GenBank/DDBJ whole genome shotgun (WGS) entry which is preliminary data.</text>
</comment>
<evidence type="ECO:0000256" key="1">
    <source>
        <dbReference type="SAM" id="MobiDB-lite"/>
    </source>
</evidence>
<sequence length="327" mass="38116">MQNNSAQLEQLSKDHARLKFLIREQQMQLGEVLKKFEIIDKFDNIKKGKEKKLSKNLANICFQNAAKKLAHELFHSHVQISDERIKEQLKEMLESDEECAEQLQKLNDKGVPFNTFWNDKLYSKVVSSSNFTHMSVAEKTCNFKNKYYEFHNNVFLKLQGNLAKKSYYIRRVKEGLWSTFGINRVKPFSEKNTKEQMREWKKNSKKAYKDLYNPSDPDNPNSDTFLLLIIKYVFVSDEERTQANTIWTQAVLETIFDKEYFSPKIDADVVDMWIQKLNIEGNEDNTVLQKSSASFSAISEAAIQENYEVSSSNGGENDRSSDSNYEE</sequence>
<dbReference type="EMBL" id="WTPW01001086">
    <property type="protein sequence ID" value="KAF0458255.1"/>
    <property type="molecule type" value="Genomic_DNA"/>
</dbReference>
<gene>
    <name evidence="2" type="ORF">F8M41_001055</name>
</gene>
<proteinExistence type="predicted"/>
<evidence type="ECO:0000313" key="2">
    <source>
        <dbReference type="EMBL" id="KAF0458255.1"/>
    </source>
</evidence>
<feature type="region of interest" description="Disordered" evidence="1">
    <location>
        <begin position="306"/>
        <end position="327"/>
    </location>
</feature>
<accession>A0A8H3XFP8</accession>
<dbReference type="AlphaFoldDB" id="A0A8H3XFP8"/>
<name>A0A8H3XFP8_GIGMA</name>
<keyword evidence="3" id="KW-1185">Reference proteome</keyword>